<keyword evidence="2" id="KW-0732">Signal</keyword>
<feature type="chain" id="PRO_5045599212" evidence="2">
    <location>
        <begin position="21"/>
        <end position="222"/>
    </location>
</feature>
<dbReference type="EMBL" id="JBAHYK010002750">
    <property type="protein sequence ID" value="KAL0564494.1"/>
    <property type="molecule type" value="Genomic_DNA"/>
</dbReference>
<dbReference type="Proteomes" id="UP001465976">
    <property type="component" value="Unassembled WGS sequence"/>
</dbReference>
<sequence>MAIVLLLALLFLILRRRRRTMRRESTAGEDGFYKVRMVVERRVSMDGAGTVVGFVQKGKDTGRGNLDPDSPTTPLREDFGDKRSDASSLYSASSLSSADSTTTSRVSSGIDSGLLTIGTTPSENMCSSGGLIESPASLIPISGSPARFRSPSRARTDRQMLIERKILELQGLLITAEGSEQEKTHVRGMLRERIEKVNELRESDWALHEGSAGGDMPEILKG</sequence>
<feature type="signal peptide" evidence="2">
    <location>
        <begin position="1"/>
        <end position="20"/>
    </location>
</feature>
<evidence type="ECO:0000313" key="3">
    <source>
        <dbReference type="EMBL" id="KAL0564494.1"/>
    </source>
</evidence>
<protein>
    <submittedName>
        <fullName evidence="3">Uncharacterized protein</fullName>
    </submittedName>
</protein>
<evidence type="ECO:0000256" key="2">
    <source>
        <dbReference type="SAM" id="SignalP"/>
    </source>
</evidence>
<evidence type="ECO:0000256" key="1">
    <source>
        <dbReference type="SAM" id="MobiDB-lite"/>
    </source>
</evidence>
<name>A0ABR3ENM5_9AGAR</name>
<evidence type="ECO:0000313" key="4">
    <source>
        <dbReference type="Proteomes" id="UP001465976"/>
    </source>
</evidence>
<reference evidence="3 4" key="1">
    <citation type="submission" date="2024-02" db="EMBL/GenBank/DDBJ databases">
        <title>A draft genome for the cacao thread blight pathogen Marasmius crinis-equi.</title>
        <authorList>
            <person name="Cohen S.P."/>
            <person name="Baruah I.K."/>
            <person name="Amoako-Attah I."/>
            <person name="Bukari Y."/>
            <person name="Meinhardt L.W."/>
            <person name="Bailey B.A."/>
        </authorList>
    </citation>
    <scope>NUCLEOTIDE SEQUENCE [LARGE SCALE GENOMIC DNA]</scope>
    <source>
        <strain evidence="3 4">GH-76</strain>
    </source>
</reference>
<feature type="compositionally biased region" description="Basic and acidic residues" evidence="1">
    <location>
        <begin position="75"/>
        <end position="85"/>
    </location>
</feature>
<gene>
    <name evidence="3" type="ORF">V5O48_017551</name>
</gene>
<feature type="region of interest" description="Disordered" evidence="1">
    <location>
        <begin position="56"/>
        <end position="112"/>
    </location>
</feature>
<proteinExistence type="predicted"/>
<comment type="caution">
    <text evidence="3">The sequence shown here is derived from an EMBL/GenBank/DDBJ whole genome shotgun (WGS) entry which is preliminary data.</text>
</comment>
<accession>A0ABR3ENM5</accession>
<organism evidence="3 4">
    <name type="scientific">Marasmius crinis-equi</name>
    <dbReference type="NCBI Taxonomy" id="585013"/>
    <lineage>
        <taxon>Eukaryota</taxon>
        <taxon>Fungi</taxon>
        <taxon>Dikarya</taxon>
        <taxon>Basidiomycota</taxon>
        <taxon>Agaricomycotina</taxon>
        <taxon>Agaricomycetes</taxon>
        <taxon>Agaricomycetidae</taxon>
        <taxon>Agaricales</taxon>
        <taxon>Marasmiineae</taxon>
        <taxon>Marasmiaceae</taxon>
        <taxon>Marasmius</taxon>
    </lineage>
</organism>
<keyword evidence="4" id="KW-1185">Reference proteome</keyword>
<feature type="compositionally biased region" description="Low complexity" evidence="1">
    <location>
        <begin position="86"/>
        <end position="104"/>
    </location>
</feature>